<evidence type="ECO:0000256" key="1">
    <source>
        <dbReference type="SAM" id="MobiDB-lite"/>
    </source>
</evidence>
<feature type="compositionally biased region" description="Basic and acidic residues" evidence="1">
    <location>
        <begin position="50"/>
        <end position="63"/>
    </location>
</feature>
<keyword evidence="3" id="KW-1185">Reference proteome</keyword>
<dbReference type="EMBL" id="KV631956">
    <property type="protein sequence ID" value="OPL07232.1"/>
    <property type="molecule type" value="Genomic_DNA"/>
</dbReference>
<accession>A0A409V658</accession>
<feature type="non-terminal residue" evidence="2">
    <location>
        <position position="104"/>
    </location>
</feature>
<gene>
    <name evidence="2" type="ORF">AM593_05822</name>
</gene>
<sequence length="104" mass="11714">LKMSDSPLPLVSTPSRITDYFPPSPKTSQETDYENVTIMTNGPTSSYCQSDKDEKFKETKTSKIDISNSSILLTPEPSPAKDNEKDQKDKVETDNPLLLYIRKN</sequence>
<evidence type="ECO:0000313" key="2">
    <source>
        <dbReference type="EMBL" id="OPL07232.1"/>
    </source>
</evidence>
<protein>
    <submittedName>
        <fullName evidence="2">Uncharacterized protein</fullName>
    </submittedName>
</protein>
<dbReference type="AlphaFoldDB" id="A0A409V658"/>
<name>A0A409V658_MYTGA</name>
<feature type="compositionally biased region" description="Polar residues" evidence="1">
    <location>
        <begin position="37"/>
        <end position="49"/>
    </location>
</feature>
<reference evidence="2 3" key="1">
    <citation type="journal article" date="2016" name="PLoS ONE">
        <title>A First Insight into the Genome of the Filter-Feeder Mussel Mytilus galloprovincialis.</title>
        <authorList>
            <person name="Murgarella M."/>
            <person name="Puiu D."/>
            <person name="Novoa B."/>
            <person name="Figueras A."/>
            <person name="Posada D."/>
            <person name="Canchaya C."/>
        </authorList>
    </citation>
    <scope>NUCLEOTIDE SEQUENCE [LARGE SCALE GENOMIC DNA]</scope>
    <source>
        <tissue evidence="2">Muscle</tissue>
    </source>
</reference>
<dbReference type="Proteomes" id="UP000266721">
    <property type="component" value="Unassembled WGS sequence"/>
</dbReference>
<organism evidence="2 3">
    <name type="scientific">Mytilus galloprovincialis</name>
    <name type="common">Mediterranean mussel</name>
    <dbReference type="NCBI Taxonomy" id="29158"/>
    <lineage>
        <taxon>Eukaryota</taxon>
        <taxon>Metazoa</taxon>
        <taxon>Spiralia</taxon>
        <taxon>Lophotrochozoa</taxon>
        <taxon>Mollusca</taxon>
        <taxon>Bivalvia</taxon>
        <taxon>Autobranchia</taxon>
        <taxon>Pteriomorphia</taxon>
        <taxon>Mytilida</taxon>
        <taxon>Mytiloidea</taxon>
        <taxon>Mytilidae</taxon>
        <taxon>Mytilinae</taxon>
        <taxon>Mytilus</taxon>
    </lineage>
</organism>
<proteinExistence type="predicted"/>
<evidence type="ECO:0000313" key="3">
    <source>
        <dbReference type="Proteomes" id="UP000266721"/>
    </source>
</evidence>
<feature type="non-terminal residue" evidence="2">
    <location>
        <position position="1"/>
    </location>
</feature>
<feature type="compositionally biased region" description="Basic and acidic residues" evidence="1">
    <location>
        <begin position="79"/>
        <end position="93"/>
    </location>
</feature>
<feature type="region of interest" description="Disordered" evidence="1">
    <location>
        <begin position="1"/>
        <end position="104"/>
    </location>
</feature>